<accession>A0ABR8KRA6</accession>
<dbReference type="InterPro" id="IPR016181">
    <property type="entry name" value="Acyl_CoA_acyltransferase"/>
</dbReference>
<name>A0ABR8KRA6_9SPHN</name>
<dbReference type="InterPro" id="IPR013653">
    <property type="entry name" value="GCN5-like_dom"/>
</dbReference>
<proteinExistence type="predicted"/>
<comment type="caution">
    <text evidence="2">The sequence shown here is derived from an EMBL/GenBank/DDBJ whole genome shotgun (WGS) entry which is preliminary data.</text>
</comment>
<dbReference type="InterPro" id="IPR000182">
    <property type="entry name" value="GNAT_dom"/>
</dbReference>
<dbReference type="PROSITE" id="PS51186">
    <property type="entry name" value="GNAT"/>
    <property type="match status" value="1"/>
</dbReference>
<keyword evidence="3" id="KW-1185">Reference proteome</keyword>
<feature type="domain" description="N-acetyltransferase" evidence="1">
    <location>
        <begin position="109"/>
        <end position="237"/>
    </location>
</feature>
<reference evidence="2 3" key="1">
    <citation type="submission" date="2020-09" db="EMBL/GenBank/DDBJ databases">
        <authorList>
            <person name="Yoon J.-W."/>
        </authorList>
    </citation>
    <scope>NUCLEOTIDE SEQUENCE [LARGE SCALE GENOMIC DNA]</scope>
    <source>
        <strain evidence="2 3">KMU-140</strain>
    </source>
</reference>
<protein>
    <submittedName>
        <fullName evidence="2">GNAT family N-acetyltransferase</fullName>
    </submittedName>
</protein>
<sequence>MPDASTRSAWSEALSRPIWRALTGEQADLAIGTGKALRIDPRYGPFAAASDRSDAAQADLANIVGASPHEIWLVEQEEWPAPSGTRTVRTAPLLQMVAETDERAGEPDPDILPLGEEDVPEMTDLALATEPGPWGELTHRYGQFFGIRRGRALAAMAGERMRPAPGLTEVSGVCTWPQYRGKGMARRLIAHVTQAQRARDETPFLHSYAHNETAIGLYKSLGFAPARKMMVTVLARA</sequence>
<evidence type="ECO:0000259" key="1">
    <source>
        <dbReference type="PROSITE" id="PS51186"/>
    </source>
</evidence>
<evidence type="ECO:0000313" key="2">
    <source>
        <dbReference type="EMBL" id="MBD2841608.1"/>
    </source>
</evidence>
<dbReference type="CDD" id="cd04301">
    <property type="entry name" value="NAT_SF"/>
    <property type="match status" value="1"/>
</dbReference>
<dbReference type="Pfam" id="PF08445">
    <property type="entry name" value="FR47"/>
    <property type="match status" value="1"/>
</dbReference>
<dbReference type="Proteomes" id="UP000635384">
    <property type="component" value="Unassembled WGS sequence"/>
</dbReference>
<dbReference type="RefSeq" id="WP_190787135.1">
    <property type="nucleotide sequence ID" value="NZ_JACXLC010000001.1"/>
</dbReference>
<organism evidence="2 3">
    <name type="scientific">Erythrobacter rubeus</name>
    <dbReference type="NCBI Taxonomy" id="2760803"/>
    <lineage>
        <taxon>Bacteria</taxon>
        <taxon>Pseudomonadati</taxon>
        <taxon>Pseudomonadota</taxon>
        <taxon>Alphaproteobacteria</taxon>
        <taxon>Sphingomonadales</taxon>
        <taxon>Erythrobacteraceae</taxon>
        <taxon>Erythrobacter/Porphyrobacter group</taxon>
        <taxon>Erythrobacter</taxon>
    </lineage>
</organism>
<gene>
    <name evidence="2" type="ORF">IB285_04965</name>
</gene>
<dbReference type="Gene3D" id="3.40.630.30">
    <property type="match status" value="1"/>
</dbReference>
<dbReference type="EMBL" id="JACXLC010000001">
    <property type="protein sequence ID" value="MBD2841608.1"/>
    <property type="molecule type" value="Genomic_DNA"/>
</dbReference>
<dbReference type="SUPFAM" id="SSF55729">
    <property type="entry name" value="Acyl-CoA N-acyltransferases (Nat)"/>
    <property type="match status" value="1"/>
</dbReference>
<evidence type="ECO:0000313" key="3">
    <source>
        <dbReference type="Proteomes" id="UP000635384"/>
    </source>
</evidence>